<sequence length="141" mass="15338">MDIKIISIITDMVSGKYDLLPWIPLRALPPRHVPGSCTDARLSTMPQSTRICPQEPPFTASTSAPPRRRKQRKESEEGRDTCVPPPGASHPLASQFLEFPCRECGSPSDGSSEPRFAACLAAVFSQACAFSTLSFEPGFLT</sequence>
<organism evidence="2 3">
    <name type="scientific">Saguinus oedipus</name>
    <name type="common">Cotton-top tamarin</name>
    <name type="synonym">Oedipomidas oedipus</name>
    <dbReference type="NCBI Taxonomy" id="9490"/>
    <lineage>
        <taxon>Eukaryota</taxon>
        <taxon>Metazoa</taxon>
        <taxon>Chordata</taxon>
        <taxon>Craniata</taxon>
        <taxon>Vertebrata</taxon>
        <taxon>Euteleostomi</taxon>
        <taxon>Mammalia</taxon>
        <taxon>Eutheria</taxon>
        <taxon>Euarchontoglires</taxon>
        <taxon>Primates</taxon>
        <taxon>Haplorrhini</taxon>
        <taxon>Platyrrhini</taxon>
        <taxon>Cebidae</taxon>
        <taxon>Callitrichinae</taxon>
        <taxon>Saguinus</taxon>
    </lineage>
</organism>
<evidence type="ECO:0000313" key="3">
    <source>
        <dbReference type="Proteomes" id="UP001266305"/>
    </source>
</evidence>
<protein>
    <submittedName>
        <fullName evidence="2">Uncharacterized protein</fullName>
    </submittedName>
</protein>
<proteinExistence type="predicted"/>
<evidence type="ECO:0000313" key="2">
    <source>
        <dbReference type="EMBL" id="KAK2105414.1"/>
    </source>
</evidence>
<keyword evidence="3" id="KW-1185">Reference proteome</keyword>
<gene>
    <name evidence="2" type="ORF">P7K49_014928</name>
</gene>
<dbReference type="EMBL" id="JASSZA010000007">
    <property type="protein sequence ID" value="KAK2105414.1"/>
    <property type="molecule type" value="Genomic_DNA"/>
</dbReference>
<name>A0ABQ9V911_SAGOE</name>
<feature type="region of interest" description="Disordered" evidence="1">
    <location>
        <begin position="38"/>
        <end position="90"/>
    </location>
</feature>
<dbReference type="Proteomes" id="UP001266305">
    <property type="component" value="Unassembled WGS sequence"/>
</dbReference>
<accession>A0ABQ9V911</accession>
<comment type="caution">
    <text evidence="2">The sequence shown here is derived from an EMBL/GenBank/DDBJ whole genome shotgun (WGS) entry which is preliminary data.</text>
</comment>
<reference evidence="2 3" key="1">
    <citation type="submission" date="2023-05" db="EMBL/GenBank/DDBJ databases">
        <title>B98-5 Cell Line De Novo Hybrid Assembly: An Optical Mapping Approach.</title>
        <authorList>
            <person name="Kananen K."/>
            <person name="Auerbach J.A."/>
            <person name="Kautto E."/>
            <person name="Blachly J.S."/>
        </authorList>
    </citation>
    <scope>NUCLEOTIDE SEQUENCE [LARGE SCALE GENOMIC DNA]</scope>
    <source>
        <strain evidence="2">B95-8</strain>
        <tissue evidence="2">Cell line</tissue>
    </source>
</reference>
<evidence type="ECO:0000256" key="1">
    <source>
        <dbReference type="SAM" id="MobiDB-lite"/>
    </source>
</evidence>